<organism evidence="1 2">
    <name type="scientific">Physocladia obscura</name>
    <dbReference type="NCBI Taxonomy" id="109957"/>
    <lineage>
        <taxon>Eukaryota</taxon>
        <taxon>Fungi</taxon>
        <taxon>Fungi incertae sedis</taxon>
        <taxon>Chytridiomycota</taxon>
        <taxon>Chytridiomycota incertae sedis</taxon>
        <taxon>Chytridiomycetes</taxon>
        <taxon>Chytridiales</taxon>
        <taxon>Chytriomycetaceae</taxon>
        <taxon>Physocladia</taxon>
    </lineage>
</organism>
<reference evidence="1" key="1">
    <citation type="submission" date="2020-05" db="EMBL/GenBank/DDBJ databases">
        <title>Phylogenomic resolution of chytrid fungi.</title>
        <authorList>
            <person name="Stajich J.E."/>
            <person name="Amses K."/>
            <person name="Simmons R."/>
            <person name="Seto K."/>
            <person name="Myers J."/>
            <person name="Bonds A."/>
            <person name="Quandt C.A."/>
            <person name="Barry K."/>
            <person name="Liu P."/>
            <person name="Grigoriev I."/>
            <person name="Longcore J.E."/>
            <person name="James T.Y."/>
        </authorList>
    </citation>
    <scope>NUCLEOTIDE SEQUENCE</scope>
    <source>
        <strain evidence="1">JEL0513</strain>
    </source>
</reference>
<proteinExistence type="predicted"/>
<protein>
    <submittedName>
        <fullName evidence="1">Uncharacterized protein</fullName>
    </submittedName>
</protein>
<feature type="non-terminal residue" evidence="1">
    <location>
        <position position="72"/>
    </location>
</feature>
<gene>
    <name evidence="1" type="ORF">HK100_009879</name>
</gene>
<dbReference type="Proteomes" id="UP001211907">
    <property type="component" value="Unassembled WGS sequence"/>
</dbReference>
<comment type="caution">
    <text evidence="1">The sequence shown here is derived from an EMBL/GenBank/DDBJ whole genome shotgun (WGS) entry which is preliminary data.</text>
</comment>
<dbReference type="EMBL" id="JADGJH010005235">
    <property type="protein sequence ID" value="KAJ3081448.1"/>
    <property type="molecule type" value="Genomic_DNA"/>
</dbReference>
<name>A0AAD5XAW7_9FUNG</name>
<evidence type="ECO:0000313" key="2">
    <source>
        <dbReference type="Proteomes" id="UP001211907"/>
    </source>
</evidence>
<sequence length="72" mass="8459">KNKLQKTELDVLELKSNLSDTAHTLEKSTATLDETMLQKNAEIEQKIPKFDAIVAEKMLYWMIRALKYPTWY</sequence>
<accession>A0AAD5XAW7</accession>
<keyword evidence="2" id="KW-1185">Reference proteome</keyword>
<evidence type="ECO:0000313" key="1">
    <source>
        <dbReference type="EMBL" id="KAJ3081448.1"/>
    </source>
</evidence>
<dbReference type="AlphaFoldDB" id="A0AAD5XAW7"/>
<feature type="non-terminal residue" evidence="1">
    <location>
        <position position="1"/>
    </location>
</feature>